<dbReference type="Proteomes" id="UP000192578">
    <property type="component" value="Unassembled WGS sequence"/>
</dbReference>
<organism evidence="2 3">
    <name type="scientific">Hypsibius exemplaris</name>
    <name type="common">Freshwater tardigrade</name>
    <dbReference type="NCBI Taxonomy" id="2072580"/>
    <lineage>
        <taxon>Eukaryota</taxon>
        <taxon>Metazoa</taxon>
        <taxon>Ecdysozoa</taxon>
        <taxon>Tardigrada</taxon>
        <taxon>Eutardigrada</taxon>
        <taxon>Parachela</taxon>
        <taxon>Hypsibioidea</taxon>
        <taxon>Hypsibiidae</taxon>
        <taxon>Hypsibius</taxon>
    </lineage>
</organism>
<proteinExistence type="predicted"/>
<keyword evidence="1" id="KW-1133">Transmembrane helix</keyword>
<reference evidence="3" key="1">
    <citation type="submission" date="2017-01" db="EMBL/GenBank/DDBJ databases">
        <title>Comparative genomics of anhydrobiosis in the tardigrade Hypsibius dujardini.</title>
        <authorList>
            <person name="Yoshida Y."/>
            <person name="Koutsovoulos G."/>
            <person name="Laetsch D."/>
            <person name="Stevens L."/>
            <person name="Kumar S."/>
            <person name="Horikawa D."/>
            <person name="Ishino K."/>
            <person name="Komine S."/>
            <person name="Tomita M."/>
            <person name="Blaxter M."/>
            <person name="Arakawa K."/>
        </authorList>
    </citation>
    <scope>NUCLEOTIDE SEQUENCE [LARGE SCALE GENOMIC DNA]</scope>
    <source>
        <strain evidence="3">Z151</strain>
    </source>
</reference>
<keyword evidence="1" id="KW-0812">Transmembrane</keyword>
<comment type="caution">
    <text evidence="2">The sequence shown here is derived from an EMBL/GenBank/DDBJ whole genome shotgun (WGS) entry which is preliminary data.</text>
</comment>
<evidence type="ECO:0000313" key="2">
    <source>
        <dbReference type="EMBL" id="OWA55158.1"/>
    </source>
</evidence>
<dbReference type="EMBL" id="MTYJ01000561">
    <property type="protein sequence ID" value="OWA55158.1"/>
    <property type="molecule type" value="Genomic_DNA"/>
</dbReference>
<name>A0A9X6RP80_HYPEX</name>
<sequence length="124" mass="13087">MFARPWLEPRCDWTLADVTGGGGGGGAEAQSSDCEAASMDGLSSGFCDACLAVLSSVLLLAGVLHVFLCASFLRLNQVRMLWVLPDWTRSSWDTPAGCGDHMLVAVTVAVVVVYVSLRPLAPLC</sequence>
<evidence type="ECO:0000313" key="3">
    <source>
        <dbReference type="Proteomes" id="UP000192578"/>
    </source>
</evidence>
<keyword evidence="3" id="KW-1185">Reference proteome</keyword>
<accession>A0A9X6RP80</accession>
<gene>
    <name evidence="2" type="ORF">BV898_19545</name>
</gene>
<feature type="transmembrane region" description="Helical" evidence="1">
    <location>
        <begin position="49"/>
        <end position="73"/>
    </location>
</feature>
<evidence type="ECO:0000256" key="1">
    <source>
        <dbReference type="SAM" id="Phobius"/>
    </source>
</evidence>
<protein>
    <submittedName>
        <fullName evidence="2">Uncharacterized protein</fullName>
    </submittedName>
</protein>
<keyword evidence="1" id="KW-0472">Membrane</keyword>
<dbReference type="AlphaFoldDB" id="A0A9X6RP80"/>